<dbReference type="STRING" id="1081103.A0A0B2X8Q7"/>
<protein>
    <submittedName>
        <fullName evidence="2">Uncharacterized protein</fullName>
    </submittedName>
</protein>
<gene>
    <name evidence="2" type="ORF">MAM_00682</name>
</gene>
<feature type="compositionally biased region" description="Acidic residues" evidence="1">
    <location>
        <begin position="120"/>
        <end position="168"/>
    </location>
</feature>
<evidence type="ECO:0000313" key="3">
    <source>
        <dbReference type="Proteomes" id="UP000030816"/>
    </source>
</evidence>
<dbReference type="RefSeq" id="XP_040682746.1">
    <property type="nucleotide sequence ID" value="XM_040819481.1"/>
</dbReference>
<proteinExistence type="predicted"/>
<dbReference type="EMBL" id="AZHE01000001">
    <property type="protein sequence ID" value="KHO01681.1"/>
    <property type="molecule type" value="Genomic_DNA"/>
</dbReference>
<dbReference type="AlphaFoldDB" id="A0A0B2X8Q7"/>
<dbReference type="GeneID" id="63735137"/>
<comment type="caution">
    <text evidence="2">The sequence shown here is derived from an EMBL/GenBank/DDBJ whole genome shotgun (WGS) entry which is preliminary data.</text>
</comment>
<evidence type="ECO:0000313" key="2">
    <source>
        <dbReference type="EMBL" id="KHO01681.1"/>
    </source>
</evidence>
<keyword evidence="3" id="KW-1185">Reference proteome</keyword>
<dbReference type="HOGENOM" id="CLU_1111608_0_0_1"/>
<feature type="region of interest" description="Disordered" evidence="1">
    <location>
        <begin position="1"/>
        <end position="174"/>
    </location>
</feature>
<evidence type="ECO:0000256" key="1">
    <source>
        <dbReference type="SAM" id="MobiDB-lite"/>
    </source>
</evidence>
<accession>A0A0B2X8Q7</accession>
<dbReference type="Proteomes" id="UP000030816">
    <property type="component" value="Unassembled WGS sequence"/>
</dbReference>
<dbReference type="OrthoDB" id="5429086at2759"/>
<sequence>MPSAQTMEEELQQSVMLSEDDEYDTADAGSQAPSAFTRARSHKNEAVNVSGSEDGELSDQDASGEELDQDASGEEDNDRMDQQIIVGSATPGDGEEYDEDAEGEDEFDEEVGRVKVNPVDSEEEELGSDDSDAQSAAGEEESDDEEDEEDEEGVWEEGDAGDEDEESDAVQSNACMFCKQDEENDPSEDFEAFLACTRCGENGKALPPGAKTRVSLSADWLVAHQQCARDAAAMTVTNSGFPDTVDGQPC</sequence>
<feature type="compositionally biased region" description="Acidic residues" evidence="1">
    <location>
        <begin position="93"/>
        <end position="109"/>
    </location>
</feature>
<name>A0A0B2X8Q7_METAS</name>
<feature type="compositionally biased region" description="Polar residues" evidence="1">
    <location>
        <begin position="1"/>
        <end position="16"/>
    </location>
</feature>
<organism evidence="2 3">
    <name type="scientific">Metarhizium album (strain ARSEF 1941)</name>
    <dbReference type="NCBI Taxonomy" id="1081103"/>
    <lineage>
        <taxon>Eukaryota</taxon>
        <taxon>Fungi</taxon>
        <taxon>Dikarya</taxon>
        <taxon>Ascomycota</taxon>
        <taxon>Pezizomycotina</taxon>
        <taxon>Sordariomycetes</taxon>
        <taxon>Hypocreomycetidae</taxon>
        <taxon>Hypocreales</taxon>
        <taxon>Clavicipitaceae</taxon>
        <taxon>Metarhizium</taxon>
    </lineage>
</organism>
<reference evidence="2 3" key="1">
    <citation type="journal article" date="2014" name="Proc. Natl. Acad. Sci. U.S.A.">
        <title>Trajectory and genomic determinants of fungal-pathogen speciation and host adaptation.</title>
        <authorList>
            <person name="Hu X."/>
            <person name="Xiao G."/>
            <person name="Zheng P."/>
            <person name="Shang Y."/>
            <person name="Su Y."/>
            <person name="Zhang X."/>
            <person name="Liu X."/>
            <person name="Zhan S."/>
            <person name="St Leger R.J."/>
            <person name="Wang C."/>
        </authorList>
    </citation>
    <scope>NUCLEOTIDE SEQUENCE [LARGE SCALE GENOMIC DNA]</scope>
    <source>
        <strain evidence="2 3">ARSEF 1941</strain>
    </source>
</reference>
<feature type="compositionally biased region" description="Acidic residues" evidence="1">
    <location>
        <begin position="53"/>
        <end position="78"/>
    </location>
</feature>